<organism evidence="2 3">
    <name type="scientific">Pseudaeromonas sharmana</name>
    <dbReference type="NCBI Taxonomy" id="328412"/>
    <lineage>
        <taxon>Bacteria</taxon>
        <taxon>Pseudomonadati</taxon>
        <taxon>Pseudomonadota</taxon>
        <taxon>Gammaproteobacteria</taxon>
        <taxon>Aeromonadales</taxon>
        <taxon>Aeromonadaceae</taxon>
        <taxon>Pseudaeromonas</taxon>
    </lineage>
</organism>
<name>A0ABV8CJ17_9GAMM</name>
<keyword evidence="3" id="KW-1185">Reference proteome</keyword>
<gene>
    <name evidence="2" type="ORF">ACFOSS_00720</name>
</gene>
<dbReference type="Proteomes" id="UP001595692">
    <property type="component" value="Unassembled WGS sequence"/>
</dbReference>
<evidence type="ECO:0000256" key="1">
    <source>
        <dbReference type="SAM" id="MobiDB-lite"/>
    </source>
</evidence>
<dbReference type="RefSeq" id="WP_377149892.1">
    <property type="nucleotide sequence ID" value="NZ_JBHSAF010000001.1"/>
</dbReference>
<evidence type="ECO:0000313" key="3">
    <source>
        <dbReference type="Proteomes" id="UP001595692"/>
    </source>
</evidence>
<proteinExistence type="predicted"/>
<dbReference type="EMBL" id="JBHSAF010000001">
    <property type="protein sequence ID" value="MFC3911990.1"/>
    <property type="molecule type" value="Genomic_DNA"/>
</dbReference>
<reference evidence="3" key="1">
    <citation type="journal article" date="2019" name="Int. J. Syst. Evol. Microbiol.">
        <title>The Global Catalogue of Microorganisms (GCM) 10K type strain sequencing project: providing services to taxonomists for standard genome sequencing and annotation.</title>
        <authorList>
            <consortium name="The Broad Institute Genomics Platform"/>
            <consortium name="The Broad Institute Genome Sequencing Center for Infectious Disease"/>
            <person name="Wu L."/>
            <person name="Ma J."/>
        </authorList>
    </citation>
    <scope>NUCLEOTIDE SEQUENCE [LARGE SCALE GENOMIC DNA]</scope>
    <source>
        <strain evidence="3">CCUG 54939</strain>
    </source>
</reference>
<protein>
    <submittedName>
        <fullName evidence="2">Uncharacterized protein</fullName>
    </submittedName>
</protein>
<comment type="caution">
    <text evidence="2">The sequence shown here is derived from an EMBL/GenBank/DDBJ whole genome shotgun (WGS) entry which is preliminary data.</text>
</comment>
<feature type="region of interest" description="Disordered" evidence="1">
    <location>
        <begin position="127"/>
        <end position="154"/>
    </location>
</feature>
<accession>A0ABV8CJ17</accession>
<sequence length="154" mass="16794">MKNLWPILIIFALLIPFSPVGHVLLQQGEQQLCDWQTQVAQRWQHSADWWQTAWPQWLAAVEHRQMQTHAWGASQAERLGQGVDSATAATETALSDAGAQISQMFTTSLGTLQQHWHAGVESSKSLLGIATAAPPDDPSVEGDRAQPLASPPAP</sequence>
<evidence type="ECO:0000313" key="2">
    <source>
        <dbReference type="EMBL" id="MFC3911990.1"/>
    </source>
</evidence>